<proteinExistence type="predicted"/>
<name>A0A2R8FEZ2_9VIRU</name>
<evidence type="ECO:0008006" key="3">
    <source>
        <dbReference type="Google" id="ProtNLM"/>
    </source>
</evidence>
<dbReference type="EMBL" id="LT994651">
    <property type="protein sequence ID" value="SPN79595.1"/>
    <property type="molecule type" value="Genomic_DNA"/>
</dbReference>
<evidence type="ECO:0000313" key="1">
    <source>
        <dbReference type="EMBL" id="SPN79595.1"/>
    </source>
</evidence>
<organism evidence="1">
    <name type="scientific">Brazilian cedratvirus IHUMI</name>
    <dbReference type="NCBI Taxonomy" id="2126980"/>
    <lineage>
        <taxon>Viruses</taxon>
        <taxon>Pithoviruses</taxon>
        <taxon>Orthocedratvirinae</taxon>
        <taxon>Alphacedratvirus</taxon>
        <taxon>Alphacedratvirus brasiliense</taxon>
    </lineage>
</organism>
<gene>
    <name evidence="1" type="ORF">BRZCDTV_433</name>
</gene>
<keyword evidence="2" id="KW-1185">Reference proteome</keyword>
<evidence type="ECO:0000313" key="2">
    <source>
        <dbReference type="Proteomes" id="UP000273054"/>
    </source>
</evidence>
<reference evidence="1" key="1">
    <citation type="submission" date="2018-03" db="EMBL/GenBank/DDBJ databases">
        <authorList>
            <consortium name="Urmite Genomes"/>
        </authorList>
    </citation>
    <scope>NUCLEOTIDE SEQUENCE [LARGE SCALE GENOMIC DNA]</scope>
    <source>
        <strain evidence="1">IHUMI-27.7</strain>
    </source>
</reference>
<accession>A0A2R8FEZ2</accession>
<dbReference type="Proteomes" id="UP000273054">
    <property type="component" value="Segment"/>
</dbReference>
<sequence>MEGITLLTFPVQNKFTDPFRLYVKDIEEIEQPVWDVNASPPLLSQTLSQQSYYSLFNLHFLLALCEDKEEAYTVESGGENFKVRNYRVADQSRPCAKLQTAFNSFIDVFARDEDVFRPKVAYNVQIYATVLLLDGDYYGHIYSWISPTDKDVCVFIGIRSRVDAFFIREETGKGPSVASLLLEGVRRFALSFSCKQMVVLRPLKVMRNLLPSFGFVREDRISGRIIGKSVSNHREEDCRDCMTRDTTEPINQDVQTFILKTI</sequence>
<protein>
    <recommendedName>
        <fullName evidence="3">Acyl-CoA N-acyltransferase</fullName>
    </recommendedName>
</protein>